<evidence type="ECO:0000256" key="1">
    <source>
        <dbReference type="ARBA" id="ARBA00004127"/>
    </source>
</evidence>
<comment type="subcellular location">
    <subcellularLocation>
        <location evidence="1">Endomembrane system</location>
        <topology evidence="1">Multi-pass membrane protein</topology>
    </subcellularLocation>
</comment>
<dbReference type="Proteomes" id="UP001565927">
    <property type="component" value="Unassembled WGS sequence"/>
</dbReference>
<keyword evidence="2" id="KW-0812">Transmembrane</keyword>
<dbReference type="InterPro" id="IPR010652">
    <property type="entry name" value="DUF1232"/>
</dbReference>
<gene>
    <name evidence="7" type="ORF">AB2L27_03250</name>
</gene>
<sequence>MGPGPLRAAPAVDPRTALRLRLLPWMVRDAVTGRWTGTGRRRLAAAALGTVYLLSPVDAVPELWVPVLGFLDDGLVAAFVAASVRAATTDYVQRGGWRTPRPGPVTVTGQQAPAAGHPRPHRRLPG</sequence>
<keyword evidence="8" id="KW-1185">Reference proteome</keyword>
<evidence type="ECO:0000256" key="4">
    <source>
        <dbReference type="ARBA" id="ARBA00023136"/>
    </source>
</evidence>
<dbReference type="Pfam" id="PF06803">
    <property type="entry name" value="DUF1232"/>
    <property type="match status" value="1"/>
</dbReference>
<reference evidence="7 8" key="1">
    <citation type="submission" date="2024-07" db="EMBL/GenBank/DDBJ databases">
        <authorList>
            <person name="Thanompreechachai J."/>
            <person name="Duangmal K."/>
        </authorList>
    </citation>
    <scope>NUCLEOTIDE SEQUENCE [LARGE SCALE GENOMIC DNA]</scope>
    <source>
        <strain evidence="7 8">LSe6-4</strain>
    </source>
</reference>
<comment type="caution">
    <text evidence="7">The sequence shown here is derived from an EMBL/GenBank/DDBJ whole genome shotgun (WGS) entry which is preliminary data.</text>
</comment>
<organism evidence="7 8">
    <name type="scientific">Kineococcus halophytocola</name>
    <dbReference type="NCBI Taxonomy" id="3234027"/>
    <lineage>
        <taxon>Bacteria</taxon>
        <taxon>Bacillati</taxon>
        <taxon>Actinomycetota</taxon>
        <taxon>Actinomycetes</taxon>
        <taxon>Kineosporiales</taxon>
        <taxon>Kineosporiaceae</taxon>
        <taxon>Kineococcus</taxon>
    </lineage>
</organism>
<accession>A0ABV4GWU2</accession>
<name>A0ABV4GWU2_9ACTN</name>
<dbReference type="EMBL" id="JBGFTU010000003">
    <property type="protein sequence ID" value="MEZ0163782.1"/>
    <property type="molecule type" value="Genomic_DNA"/>
</dbReference>
<protein>
    <submittedName>
        <fullName evidence="7">YkvA family protein</fullName>
    </submittedName>
</protein>
<keyword evidence="3" id="KW-1133">Transmembrane helix</keyword>
<feature type="region of interest" description="Disordered" evidence="5">
    <location>
        <begin position="95"/>
        <end position="126"/>
    </location>
</feature>
<evidence type="ECO:0000313" key="8">
    <source>
        <dbReference type="Proteomes" id="UP001565927"/>
    </source>
</evidence>
<proteinExistence type="predicted"/>
<evidence type="ECO:0000256" key="3">
    <source>
        <dbReference type="ARBA" id="ARBA00022989"/>
    </source>
</evidence>
<feature type="domain" description="DUF1232" evidence="6">
    <location>
        <begin position="43"/>
        <end position="79"/>
    </location>
</feature>
<evidence type="ECO:0000313" key="7">
    <source>
        <dbReference type="EMBL" id="MEZ0163782.1"/>
    </source>
</evidence>
<evidence type="ECO:0000259" key="6">
    <source>
        <dbReference type="Pfam" id="PF06803"/>
    </source>
</evidence>
<keyword evidence="4" id="KW-0472">Membrane</keyword>
<evidence type="ECO:0000256" key="2">
    <source>
        <dbReference type="ARBA" id="ARBA00022692"/>
    </source>
</evidence>
<evidence type="ECO:0000256" key="5">
    <source>
        <dbReference type="SAM" id="MobiDB-lite"/>
    </source>
</evidence>